<accession>A0A4Y2IA86</accession>
<gene>
    <name evidence="1" type="ORF">AVEN_184179_1</name>
</gene>
<protein>
    <submittedName>
        <fullName evidence="1">Uncharacterized protein</fullName>
    </submittedName>
</protein>
<reference evidence="1 2" key="1">
    <citation type="journal article" date="2019" name="Sci. Rep.">
        <title>Orb-weaving spider Araneus ventricosus genome elucidates the spidroin gene catalogue.</title>
        <authorList>
            <person name="Kono N."/>
            <person name="Nakamura H."/>
            <person name="Ohtoshi R."/>
            <person name="Moran D.A.P."/>
            <person name="Shinohara A."/>
            <person name="Yoshida Y."/>
            <person name="Fujiwara M."/>
            <person name="Mori M."/>
            <person name="Tomita M."/>
            <person name="Arakawa K."/>
        </authorList>
    </citation>
    <scope>NUCLEOTIDE SEQUENCE [LARGE SCALE GENOMIC DNA]</scope>
</reference>
<proteinExistence type="predicted"/>
<organism evidence="1 2">
    <name type="scientific">Araneus ventricosus</name>
    <name type="common">Orbweaver spider</name>
    <name type="synonym">Epeira ventricosa</name>
    <dbReference type="NCBI Taxonomy" id="182803"/>
    <lineage>
        <taxon>Eukaryota</taxon>
        <taxon>Metazoa</taxon>
        <taxon>Ecdysozoa</taxon>
        <taxon>Arthropoda</taxon>
        <taxon>Chelicerata</taxon>
        <taxon>Arachnida</taxon>
        <taxon>Araneae</taxon>
        <taxon>Araneomorphae</taxon>
        <taxon>Entelegynae</taxon>
        <taxon>Araneoidea</taxon>
        <taxon>Araneidae</taxon>
        <taxon>Araneus</taxon>
    </lineage>
</organism>
<evidence type="ECO:0000313" key="1">
    <source>
        <dbReference type="EMBL" id="GBM74420.1"/>
    </source>
</evidence>
<sequence>MGRITVEQRFEEFLSNINDIFCLTYNHSQDVSQNFTTIHHLSSLVAIAIELTKFDKVFCHNKDYAHRVPEVQTVNQQFALVSYVYEHEEDDLICGKTNHGFFTWAIY</sequence>
<comment type="caution">
    <text evidence="1">The sequence shown here is derived from an EMBL/GenBank/DDBJ whole genome shotgun (WGS) entry which is preliminary data.</text>
</comment>
<keyword evidence="2" id="KW-1185">Reference proteome</keyword>
<dbReference type="EMBL" id="BGPR01002495">
    <property type="protein sequence ID" value="GBM74420.1"/>
    <property type="molecule type" value="Genomic_DNA"/>
</dbReference>
<dbReference type="AlphaFoldDB" id="A0A4Y2IA86"/>
<name>A0A4Y2IA86_ARAVE</name>
<evidence type="ECO:0000313" key="2">
    <source>
        <dbReference type="Proteomes" id="UP000499080"/>
    </source>
</evidence>
<dbReference type="Proteomes" id="UP000499080">
    <property type="component" value="Unassembled WGS sequence"/>
</dbReference>